<feature type="transmembrane region" description="Helical" evidence="7">
    <location>
        <begin position="256"/>
        <end position="276"/>
    </location>
</feature>
<feature type="transmembrane region" description="Helical" evidence="7">
    <location>
        <begin position="229"/>
        <end position="250"/>
    </location>
</feature>
<keyword evidence="10" id="KW-1185">Reference proteome</keyword>
<evidence type="ECO:0000259" key="8">
    <source>
        <dbReference type="PROSITE" id="PS50850"/>
    </source>
</evidence>
<gene>
    <name evidence="9" type="ORF">GCM10010326_50140</name>
</gene>
<evidence type="ECO:0000313" key="10">
    <source>
        <dbReference type="Proteomes" id="UP000600946"/>
    </source>
</evidence>
<dbReference type="Gene3D" id="1.20.1720.10">
    <property type="entry name" value="Multidrug resistance protein D"/>
    <property type="match status" value="1"/>
</dbReference>
<keyword evidence="3 7" id="KW-0812">Transmembrane</keyword>
<feature type="transmembrane region" description="Helical" evidence="7">
    <location>
        <begin position="364"/>
        <end position="383"/>
    </location>
</feature>
<proteinExistence type="predicted"/>
<dbReference type="EMBL" id="BMUU01000009">
    <property type="protein sequence ID" value="GGY49844.1"/>
    <property type="molecule type" value="Genomic_DNA"/>
</dbReference>
<dbReference type="PANTHER" id="PTHR23501">
    <property type="entry name" value="MAJOR FACILITATOR SUPERFAMILY"/>
    <property type="match status" value="1"/>
</dbReference>
<evidence type="ECO:0000313" key="9">
    <source>
        <dbReference type="EMBL" id="GGY49844.1"/>
    </source>
</evidence>
<feature type="transmembrane region" description="Helical" evidence="7">
    <location>
        <begin position="166"/>
        <end position="185"/>
    </location>
</feature>
<dbReference type="InterPro" id="IPR011701">
    <property type="entry name" value="MFS"/>
</dbReference>
<feature type="region of interest" description="Disordered" evidence="6">
    <location>
        <begin position="1"/>
        <end position="23"/>
    </location>
</feature>
<organism evidence="9 10">
    <name type="scientific">Streptomyces xanthochromogenes</name>
    <dbReference type="NCBI Taxonomy" id="67384"/>
    <lineage>
        <taxon>Bacteria</taxon>
        <taxon>Bacillati</taxon>
        <taxon>Actinomycetota</taxon>
        <taxon>Actinomycetes</taxon>
        <taxon>Kitasatosporales</taxon>
        <taxon>Streptomycetaceae</taxon>
        <taxon>Streptomyces</taxon>
    </lineage>
</organism>
<evidence type="ECO:0000256" key="4">
    <source>
        <dbReference type="ARBA" id="ARBA00022989"/>
    </source>
</evidence>
<evidence type="ECO:0000256" key="2">
    <source>
        <dbReference type="ARBA" id="ARBA00022448"/>
    </source>
</evidence>
<feature type="transmembrane region" description="Helical" evidence="7">
    <location>
        <begin position="132"/>
        <end position="154"/>
    </location>
</feature>
<dbReference type="InterPro" id="IPR020846">
    <property type="entry name" value="MFS_dom"/>
</dbReference>
<dbReference type="InterPro" id="IPR036259">
    <property type="entry name" value="MFS_trans_sf"/>
</dbReference>
<feature type="transmembrane region" description="Helical" evidence="7">
    <location>
        <begin position="431"/>
        <end position="452"/>
    </location>
</feature>
<protein>
    <recommendedName>
        <fullName evidence="8">Major facilitator superfamily (MFS) profile domain-containing protein</fullName>
    </recommendedName>
</protein>
<dbReference type="Pfam" id="PF07690">
    <property type="entry name" value="MFS_1"/>
    <property type="match status" value="1"/>
</dbReference>
<keyword evidence="5 7" id="KW-0472">Membrane</keyword>
<dbReference type="PANTHER" id="PTHR23501:SF191">
    <property type="entry name" value="VACUOLAR BASIC AMINO ACID TRANSPORTER 4"/>
    <property type="match status" value="1"/>
</dbReference>
<feature type="transmembrane region" description="Helical" evidence="7">
    <location>
        <begin position="297"/>
        <end position="321"/>
    </location>
</feature>
<sequence length="523" mass="53398">MKTKTVKPTALHTAPATPTAPAGHDAAAPLMTRTQTVIGFIVCIATVLLAVLDTNIVSAATVPIARDLDPVHGVDKIPWLISAFALASAAALPLYGRLCDSLGAKKVFVGAVASFLLGSALCGAAQSMPELIAARALQGLGGGGLMSVTMVVLAQLRTPGGSGGGKASGVGGIVAGTGMAIGPWIGGTLSDHANWRWIFYINLPLGIAALIGAILVLKLPVSPARHRIDYLGAALAAAFTSSLLLATSWGGKDYDWASPQIIGLFVAGVLTLVLFLRRQATAAEPVLPLSLFKVPQLRYGFAIQGLLGAAMMGALVYVMIYLQAVRGIEPAAAGLYLIPMAIGMTVVGLGAGRLSDRGWRMKTFVLTGTIASALGLALLATLGTDTSLWLIRAALLVMGCGFGLLIGQLIPYVQNAAPAHQLGIATTSIRFFQTLGNALGAAVFGTLLSRVYEAKVPGGSTSAIARPTGAAHATAVHGFVTAMDVVFLVAAGVMAVAAVLAARLPAETRPAAEHAAEAELARV</sequence>
<dbReference type="Proteomes" id="UP000600946">
    <property type="component" value="Unassembled WGS sequence"/>
</dbReference>
<feature type="transmembrane region" description="Helical" evidence="7">
    <location>
        <begin position="485"/>
        <end position="504"/>
    </location>
</feature>
<comment type="subcellular location">
    <subcellularLocation>
        <location evidence="1">Cell inner membrane</location>
        <topology evidence="1">Multi-pass membrane protein</topology>
    </subcellularLocation>
</comment>
<feature type="transmembrane region" description="Helical" evidence="7">
    <location>
        <begin position="107"/>
        <end position="126"/>
    </location>
</feature>
<feature type="transmembrane region" description="Helical" evidence="7">
    <location>
        <begin position="37"/>
        <end position="57"/>
    </location>
</feature>
<dbReference type="SUPFAM" id="SSF103473">
    <property type="entry name" value="MFS general substrate transporter"/>
    <property type="match status" value="1"/>
</dbReference>
<evidence type="ECO:0000256" key="5">
    <source>
        <dbReference type="ARBA" id="ARBA00023136"/>
    </source>
</evidence>
<evidence type="ECO:0000256" key="6">
    <source>
        <dbReference type="SAM" id="MobiDB-lite"/>
    </source>
</evidence>
<reference evidence="10" key="1">
    <citation type="journal article" date="2019" name="Int. J. Syst. Evol. Microbiol.">
        <title>The Global Catalogue of Microorganisms (GCM) 10K type strain sequencing project: providing services to taxonomists for standard genome sequencing and annotation.</title>
        <authorList>
            <consortium name="The Broad Institute Genomics Platform"/>
            <consortium name="The Broad Institute Genome Sequencing Center for Infectious Disease"/>
            <person name="Wu L."/>
            <person name="Ma J."/>
        </authorList>
    </citation>
    <scope>NUCLEOTIDE SEQUENCE [LARGE SCALE GENOMIC DNA]</scope>
    <source>
        <strain evidence="10">JCM 4594</strain>
    </source>
</reference>
<name>A0ABQ3AFN1_9ACTN</name>
<evidence type="ECO:0000256" key="3">
    <source>
        <dbReference type="ARBA" id="ARBA00022692"/>
    </source>
</evidence>
<comment type="caution">
    <text evidence="9">The sequence shown here is derived from an EMBL/GenBank/DDBJ whole genome shotgun (WGS) entry which is preliminary data.</text>
</comment>
<keyword evidence="4 7" id="KW-1133">Transmembrane helix</keyword>
<dbReference type="PROSITE" id="PS50850">
    <property type="entry name" value="MFS"/>
    <property type="match status" value="1"/>
</dbReference>
<feature type="transmembrane region" description="Helical" evidence="7">
    <location>
        <begin position="197"/>
        <end position="217"/>
    </location>
</feature>
<feature type="transmembrane region" description="Helical" evidence="7">
    <location>
        <begin position="77"/>
        <end position="95"/>
    </location>
</feature>
<feature type="transmembrane region" description="Helical" evidence="7">
    <location>
        <begin position="389"/>
        <end position="410"/>
    </location>
</feature>
<dbReference type="Gene3D" id="1.20.1250.20">
    <property type="entry name" value="MFS general substrate transporter like domains"/>
    <property type="match status" value="1"/>
</dbReference>
<feature type="transmembrane region" description="Helical" evidence="7">
    <location>
        <begin position="333"/>
        <end position="352"/>
    </location>
</feature>
<feature type="domain" description="Major facilitator superfamily (MFS) profile" evidence="8">
    <location>
        <begin position="39"/>
        <end position="509"/>
    </location>
</feature>
<accession>A0ABQ3AFN1</accession>
<evidence type="ECO:0000256" key="1">
    <source>
        <dbReference type="ARBA" id="ARBA00004429"/>
    </source>
</evidence>
<evidence type="ECO:0000256" key="7">
    <source>
        <dbReference type="SAM" id="Phobius"/>
    </source>
</evidence>
<keyword evidence="2" id="KW-0813">Transport</keyword>
<feature type="compositionally biased region" description="Low complexity" evidence="6">
    <location>
        <begin position="8"/>
        <end position="23"/>
    </location>
</feature>